<reference evidence="2 3" key="1">
    <citation type="submission" date="2020-02" db="EMBL/GenBank/DDBJ databases">
        <authorList>
            <person name="Ferguson B K."/>
        </authorList>
    </citation>
    <scope>NUCLEOTIDE SEQUENCE [LARGE SCALE GENOMIC DNA]</scope>
</reference>
<evidence type="ECO:0000313" key="2">
    <source>
        <dbReference type="EMBL" id="CAA9997513.1"/>
    </source>
</evidence>
<dbReference type="SUPFAM" id="SSF48726">
    <property type="entry name" value="Immunoglobulin"/>
    <property type="match status" value="1"/>
</dbReference>
<gene>
    <name evidence="2" type="ORF">NTEN_LOCUS3807</name>
</gene>
<dbReference type="PROSITE" id="PS50835">
    <property type="entry name" value="IG_LIKE"/>
    <property type="match status" value="1"/>
</dbReference>
<dbReference type="InterPro" id="IPR007110">
    <property type="entry name" value="Ig-like_dom"/>
</dbReference>
<dbReference type="InterPro" id="IPR013783">
    <property type="entry name" value="Ig-like_fold"/>
</dbReference>
<dbReference type="Proteomes" id="UP000479000">
    <property type="component" value="Unassembled WGS sequence"/>
</dbReference>
<sequence>MNLTFNITWVRRRDWHILTSGVFTYTNDERFQVLHSEGSDDWTLQIKYVQKRDNGTYECQEVGHSLLNTSSTAITNTNTTSTTTTITTTITNTTAITTTSTITTTSAASVEPLEKPIPSVRMARYFLHTAMLHGGQPGKSIMVNILGKSSGQSPWITSQKRTKGCIFPDKSRLKWGCYPRRRYTTRRKAMYKA</sequence>
<dbReference type="PANTHER" id="PTHR23279">
    <property type="entry name" value="DEFECTIVE PROBOSCIS EXTENSION RESPONSE DPR -RELATED"/>
    <property type="match status" value="1"/>
</dbReference>
<dbReference type="OrthoDB" id="10031887at2759"/>
<accession>A0A6H5G5V7</accession>
<name>A0A6H5G5V7_9HEMI</name>
<feature type="domain" description="Ig-like" evidence="1">
    <location>
        <begin position="1"/>
        <end position="75"/>
    </location>
</feature>
<evidence type="ECO:0000259" key="1">
    <source>
        <dbReference type="PROSITE" id="PS50835"/>
    </source>
</evidence>
<dbReference type="Gene3D" id="2.60.40.10">
    <property type="entry name" value="Immunoglobulins"/>
    <property type="match status" value="1"/>
</dbReference>
<evidence type="ECO:0000313" key="3">
    <source>
        <dbReference type="Proteomes" id="UP000479000"/>
    </source>
</evidence>
<dbReference type="GO" id="GO:0050808">
    <property type="term" value="P:synapse organization"/>
    <property type="evidence" value="ECO:0007669"/>
    <property type="project" value="TreeGrafter"/>
</dbReference>
<protein>
    <recommendedName>
        <fullName evidence="1">Ig-like domain-containing protein</fullName>
    </recommendedName>
</protein>
<keyword evidence="3" id="KW-1185">Reference proteome</keyword>
<dbReference type="PANTHER" id="PTHR23279:SF46">
    <property type="entry name" value="DEFECTIVE PROBOSCIS EXTENSION RESPONSE 10, ISOFORM A-RELATED"/>
    <property type="match status" value="1"/>
</dbReference>
<dbReference type="AlphaFoldDB" id="A0A6H5G5V7"/>
<dbReference type="InterPro" id="IPR037448">
    <property type="entry name" value="Zig-8"/>
</dbReference>
<dbReference type="GO" id="GO:0032589">
    <property type="term" value="C:neuron projection membrane"/>
    <property type="evidence" value="ECO:0007669"/>
    <property type="project" value="TreeGrafter"/>
</dbReference>
<dbReference type="EMBL" id="CADCXU010005877">
    <property type="protein sequence ID" value="CAA9997513.1"/>
    <property type="molecule type" value="Genomic_DNA"/>
</dbReference>
<proteinExistence type="predicted"/>
<dbReference type="InterPro" id="IPR036179">
    <property type="entry name" value="Ig-like_dom_sf"/>
</dbReference>
<organism evidence="2 3">
    <name type="scientific">Nesidiocoris tenuis</name>
    <dbReference type="NCBI Taxonomy" id="355587"/>
    <lineage>
        <taxon>Eukaryota</taxon>
        <taxon>Metazoa</taxon>
        <taxon>Ecdysozoa</taxon>
        <taxon>Arthropoda</taxon>
        <taxon>Hexapoda</taxon>
        <taxon>Insecta</taxon>
        <taxon>Pterygota</taxon>
        <taxon>Neoptera</taxon>
        <taxon>Paraneoptera</taxon>
        <taxon>Hemiptera</taxon>
        <taxon>Heteroptera</taxon>
        <taxon>Panheteroptera</taxon>
        <taxon>Cimicomorpha</taxon>
        <taxon>Miridae</taxon>
        <taxon>Dicyphina</taxon>
        <taxon>Nesidiocoris</taxon>
    </lineage>
</organism>